<name>A0A2P2J0K5_RHIMU</name>
<sequence>MACGSLKTLMLIIMPWCSLNYLCS</sequence>
<organism evidence="1">
    <name type="scientific">Rhizophora mucronata</name>
    <name type="common">Asiatic mangrove</name>
    <dbReference type="NCBI Taxonomy" id="61149"/>
    <lineage>
        <taxon>Eukaryota</taxon>
        <taxon>Viridiplantae</taxon>
        <taxon>Streptophyta</taxon>
        <taxon>Embryophyta</taxon>
        <taxon>Tracheophyta</taxon>
        <taxon>Spermatophyta</taxon>
        <taxon>Magnoliopsida</taxon>
        <taxon>eudicotyledons</taxon>
        <taxon>Gunneridae</taxon>
        <taxon>Pentapetalae</taxon>
        <taxon>rosids</taxon>
        <taxon>fabids</taxon>
        <taxon>Malpighiales</taxon>
        <taxon>Rhizophoraceae</taxon>
        <taxon>Rhizophora</taxon>
    </lineage>
</organism>
<dbReference type="EMBL" id="GGEC01006535">
    <property type="protein sequence ID" value="MBW87018.1"/>
    <property type="molecule type" value="Transcribed_RNA"/>
</dbReference>
<dbReference type="AlphaFoldDB" id="A0A2P2J0K5"/>
<proteinExistence type="predicted"/>
<accession>A0A2P2J0K5</accession>
<protein>
    <submittedName>
        <fullName evidence="1">Uncharacterized protein</fullName>
    </submittedName>
</protein>
<evidence type="ECO:0000313" key="1">
    <source>
        <dbReference type="EMBL" id="MBW87018.1"/>
    </source>
</evidence>
<reference evidence="1" key="1">
    <citation type="submission" date="2018-02" db="EMBL/GenBank/DDBJ databases">
        <title>Rhizophora mucronata_Transcriptome.</title>
        <authorList>
            <person name="Meera S.P."/>
            <person name="Sreeshan A."/>
            <person name="Augustine A."/>
        </authorList>
    </citation>
    <scope>NUCLEOTIDE SEQUENCE</scope>
    <source>
        <tissue evidence="1">Leaf</tissue>
    </source>
</reference>